<dbReference type="eggNOG" id="COG2314">
    <property type="taxonomic scope" value="Bacteria"/>
</dbReference>
<gene>
    <name evidence="7" type="ORF">HMPREF2130_10190</name>
</gene>
<dbReference type="Pfam" id="PF05154">
    <property type="entry name" value="TM2"/>
    <property type="match status" value="1"/>
</dbReference>
<evidence type="ECO:0000313" key="7">
    <source>
        <dbReference type="EMBL" id="KGF27059.1"/>
    </source>
</evidence>
<evidence type="ECO:0000313" key="8">
    <source>
        <dbReference type="Proteomes" id="UP000029629"/>
    </source>
</evidence>
<organism evidence="7 8">
    <name type="scientific">Oligella urethralis DNF00040</name>
    <dbReference type="NCBI Taxonomy" id="1401065"/>
    <lineage>
        <taxon>Bacteria</taxon>
        <taxon>Pseudomonadati</taxon>
        <taxon>Pseudomonadota</taxon>
        <taxon>Betaproteobacteria</taxon>
        <taxon>Burkholderiales</taxon>
        <taxon>Alcaligenaceae</taxon>
        <taxon>Oligella</taxon>
    </lineage>
</organism>
<feature type="transmembrane region" description="Helical" evidence="5">
    <location>
        <begin position="60"/>
        <end position="77"/>
    </location>
</feature>
<comment type="subcellular location">
    <subcellularLocation>
        <location evidence="1">Membrane</location>
        <topology evidence="1">Multi-pass membrane protein</topology>
    </subcellularLocation>
</comment>
<evidence type="ECO:0000256" key="3">
    <source>
        <dbReference type="ARBA" id="ARBA00022989"/>
    </source>
</evidence>
<feature type="transmembrane region" description="Helical" evidence="5">
    <location>
        <begin position="118"/>
        <end position="137"/>
    </location>
</feature>
<evidence type="ECO:0000259" key="6">
    <source>
        <dbReference type="Pfam" id="PF05154"/>
    </source>
</evidence>
<comment type="caution">
    <text evidence="7">The sequence shown here is derived from an EMBL/GenBank/DDBJ whole genome shotgun (WGS) entry which is preliminary data.</text>
</comment>
<evidence type="ECO:0000256" key="1">
    <source>
        <dbReference type="ARBA" id="ARBA00004141"/>
    </source>
</evidence>
<keyword evidence="3 5" id="KW-1133">Transmembrane helix</keyword>
<feature type="transmembrane region" description="Helical" evidence="5">
    <location>
        <begin position="93"/>
        <end position="111"/>
    </location>
</feature>
<dbReference type="InterPro" id="IPR007829">
    <property type="entry name" value="TM2"/>
</dbReference>
<feature type="transmembrane region" description="Helical" evidence="5">
    <location>
        <begin position="32"/>
        <end position="48"/>
    </location>
</feature>
<proteinExistence type="predicted"/>
<accession>A0A096B188</accession>
<dbReference type="OrthoDB" id="9816361at2"/>
<dbReference type="RefSeq" id="WP_018027328.1">
    <property type="nucleotide sequence ID" value="NZ_JRNI01000068.1"/>
</dbReference>
<evidence type="ECO:0000256" key="5">
    <source>
        <dbReference type="SAM" id="Phobius"/>
    </source>
</evidence>
<evidence type="ECO:0000256" key="2">
    <source>
        <dbReference type="ARBA" id="ARBA00022692"/>
    </source>
</evidence>
<dbReference type="Proteomes" id="UP000029629">
    <property type="component" value="Unassembled WGS sequence"/>
</dbReference>
<evidence type="ECO:0000256" key="4">
    <source>
        <dbReference type="ARBA" id="ARBA00023136"/>
    </source>
</evidence>
<dbReference type="GeneID" id="93427562"/>
<dbReference type="AlphaFoldDB" id="A0A096B188"/>
<keyword evidence="4 5" id="KW-0472">Membrane</keyword>
<dbReference type="GO" id="GO:0016020">
    <property type="term" value="C:membrane"/>
    <property type="evidence" value="ECO:0007669"/>
    <property type="project" value="UniProtKB-SubCell"/>
</dbReference>
<protein>
    <submittedName>
        <fullName evidence="7">Membrane protein</fullName>
    </submittedName>
</protein>
<reference evidence="7 8" key="1">
    <citation type="submission" date="2014-07" db="EMBL/GenBank/DDBJ databases">
        <authorList>
            <person name="McCorrison J."/>
            <person name="Sanka R."/>
            <person name="Torralba M."/>
            <person name="Gillis M."/>
            <person name="Haft D.H."/>
            <person name="Methe B."/>
            <person name="Sutton G."/>
            <person name="Nelson K.E."/>
        </authorList>
    </citation>
    <scope>NUCLEOTIDE SEQUENCE [LARGE SCALE GENOMIC DNA]</scope>
    <source>
        <strain evidence="7 8">DNF00040</strain>
    </source>
</reference>
<keyword evidence="2 5" id="KW-0812">Transmembrane</keyword>
<name>A0A096B188_9BURK</name>
<sequence>MLKNALLSVVIFAAVLIALTFGENVFSAFASWVYELTGIAIINLSSIYHSLKGYVMQDPIKIALALIITSIISFWLFKNNNAKLKEKGTPRKLAIVLAIFLGWLGVHRFYLNQILSGLLYLIISQLFLPLSVVLSLIDAIRYVSMDDHSFEQRFKP</sequence>
<keyword evidence="8" id="KW-1185">Reference proteome</keyword>
<dbReference type="EMBL" id="JRNI01000068">
    <property type="protein sequence ID" value="KGF27059.1"/>
    <property type="molecule type" value="Genomic_DNA"/>
</dbReference>
<feature type="domain" description="TM2" evidence="6">
    <location>
        <begin position="92"/>
        <end position="139"/>
    </location>
</feature>